<reference evidence="2 3" key="1">
    <citation type="submission" date="2017-11" db="EMBL/GenBank/DDBJ databases">
        <title>De novo assembly and phasing of dikaryotic genomes from two isolates of Puccinia coronata f. sp. avenae, the causal agent of oat crown rust.</title>
        <authorList>
            <person name="Miller M.E."/>
            <person name="Zhang Y."/>
            <person name="Omidvar V."/>
            <person name="Sperschneider J."/>
            <person name="Schwessinger B."/>
            <person name="Raley C."/>
            <person name="Palmer J.M."/>
            <person name="Garnica D."/>
            <person name="Upadhyaya N."/>
            <person name="Rathjen J."/>
            <person name="Taylor J.M."/>
            <person name="Park R.F."/>
            <person name="Dodds P.N."/>
            <person name="Hirsch C.D."/>
            <person name="Kianian S.F."/>
            <person name="Figueroa M."/>
        </authorList>
    </citation>
    <scope>NUCLEOTIDE SEQUENCE [LARGE SCALE GENOMIC DNA]</scope>
    <source>
        <strain evidence="2">12NC29</strain>
    </source>
</reference>
<feature type="region of interest" description="Disordered" evidence="1">
    <location>
        <begin position="1"/>
        <end position="32"/>
    </location>
</feature>
<organism evidence="2 3">
    <name type="scientific">Puccinia coronata f. sp. avenae</name>
    <dbReference type="NCBI Taxonomy" id="200324"/>
    <lineage>
        <taxon>Eukaryota</taxon>
        <taxon>Fungi</taxon>
        <taxon>Dikarya</taxon>
        <taxon>Basidiomycota</taxon>
        <taxon>Pucciniomycotina</taxon>
        <taxon>Pucciniomycetes</taxon>
        <taxon>Pucciniales</taxon>
        <taxon>Pucciniaceae</taxon>
        <taxon>Puccinia</taxon>
    </lineage>
</organism>
<feature type="region of interest" description="Disordered" evidence="1">
    <location>
        <begin position="65"/>
        <end position="88"/>
    </location>
</feature>
<name>A0A2N5THG0_9BASI</name>
<feature type="non-terminal residue" evidence="2">
    <location>
        <position position="88"/>
    </location>
</feature>
<feature type="compositionally biased region" description="Polar residues" evidence="1">
    <location>
        <begin position="1"/>
        <end position="16"/>
    </location>
</feature>
<dbReference type="EMBL" id="PGCJ01000664">
    <property type="protein sequence ID" value="PLW24934.1"/>
    <property type="molecule type" value="Genomic_DNA"/>
</dbReference>
<proteinExistence type="predicted"/>
<dbReference type="AlphaFoldDB" id="A0A2N5THG0"/>
<evidence type="ECO:0000256" key="1">
    <source>
        <dbReference type="SAM" id="MobiDB-lite"/>
    </source>
</evidence>
<protein>
    <submittedName>
        <fullName evidence="2">Uncharacterized protein</fullName>
    </submittedName>
</protein>
<accession>A0A2N5THG0</accession>
<gene>
    <name evidence="2" type="ORF">PCANC_21637</name>
</gene>
<evidence type="ECO:0000313" key="2">
    <source>
        <dbReference type="EMBL" id="PLW24934.1"/>
    </source>
</evidence>
<evidence type="ECO:0000313" key="3">
    <source>
        <dbReference type="Proteomes" id="UP000235388"/>
    </source>
</evidence>
<comment type="caution">
    <text evidence="2">The sequence shown here is derived from an EMBL/GenBank/DDBJ whole genome shotgun (WGS) entry which is preliminary data.</text>
</comment>
<keyword evidence="3" id="KW-1185">Reference proteome</keyword>
<sequence>MTCTLNQLRPSSTSSVPHKKPRWGSSHDEQFSTPLLPLKVGDKTFSGCDKPLTHEIACARYPSSTFGSNSEHQGGCRTTTQSCQPACL</sequence>
<dbReference type="Proteomes" id="UP000235388">
    <property type="component" value="Unassembled WGS sequence"/>
</dbReference>